<evidence type="ECO:0000313" key="3">
    <source>
        <dbReference type="Proteomes" id="UP001519460"/>
    </source>
</evidence>
<protein>
    <submittedName>
        <fullName evidence="2">Uncharacterized protein</fullName>
    </submittedName>
</protein>
<evidence type="ECO:0000313" key="2">
    <source>
        <dbReference type="EMBL" id="KAK7495113.1"/>
    </source>
</evidence>
<comment type="caution">
    <text evidence="2">The sequence shown here is derived from an EMBL/GenBank/DDBJ whole genome shotgun (WGS) entry which is preliminary data.</text>
</comment>
<sequence length="130" mass="14947">MKRGSTAGAKQPLIMTACWKQATHSSDEEWQRQAGQQHSPVDTADSPIFLGACWSRPSRPHPPQKQNVRQTDRYLFVMHRFVPLWFTPLVLAKLSRQMYRSKCDSGRTGTFSHAQRSERKWECHADIHAG</sequence>
<dbReference type="EMBL" id="JACVVK020000078">
    <property type="protein sequence ID" value="KAK7495113.1"/>
    <property type="molecule type" value="Genomic_DNA"/>
</dbReference>
<feature type="region of interest" description="Disordered" evidence="1">
    <location>
        <begin position="24"/>
        <end position="44"/>
    </location>
</feature>
<accession>A0ABD0L6L4</accession>
<gene>
    <name evidence="2" type="ORF">BaRGS_00013753</name>
</gene>
<evidence type="ECO:0000256" key="1">
    <source>
        <dbReference type="SAM" id="MobiDB-lite"/>
    </source>
</evidence>
<dbReference type="Proteomes" id="UP001519460">
    <property type="component" value="Unassembled WGS sequence"/>
</dbReference>
<keyword evidence="3" id="KW-1185">Reference proteome</keyword>
<dbReference type="AlphaFoldDB" id="A0ABD0L6L4"/>
<reference evidence="2 3" key="1">
    <citation type="journal article" date="2023" name="Sci. Data">
        <title>Genome assembly of the Korean intertidal mud-creeper Batillaria attramentaria.</title>
        <authorList>
            <person name="Patra A.K."/>
            <person name="Ho P.T."/>
            <person name="Jun S."/>
            <person name="Lee S.J."/>
            <person name="Kim Y."/>
            <person name="Won Y.J."/>
        </authorList>
    </citation>
    <scope>NUCLEOTIDE SEQUENCE [LARGE SCALE GENOMIC DNA]</scope>
    <source>
        <strain evidence="2">Wonlab-2016</strain>
    </source>
</reference>
<proteinExistence type="predicted"/>
<name>A0ABD0L6L4_9CAEN</name>
<organism evidence="2 3">
    <name type="scientific">Batillaria attramentaria</name>
    <dbReference type="NCBI Taxonomy" id="370345"/>
    <lineage>
        <taxon>Eukaryota</taxon>
        <taxon>Metazoa</taxon>
        <taxon>Spiralia</taxon>
        <taxon>Lophotrochozoa</taxon>
        <taxon>Mollusca</taxon>
        <taxon>Gastropoda</taxon>
        <taxon>Caenogastropoda</taxon>
        <taxon>Sorbeoconcha</taxon>
        <taxon>Cerithioidea</taxon>
        <taxon>Batillariidae</taxon>
        <taxon>Batillaria</taxon>
    </lineage>
</organism>